<protein>
    <recommendedName>
        <fullName evidence="1">HicB-like antitoxin of toxin-antitoxin system domain-containing protein</fullName>
    </recommendedName>
</protein>
<name>A0A1G2F3Y5_9BACT</name>
<evidence type="ECO:0000259" key="1">
    <source>
        <dbReference type="Pfam" id="PF15919"/>
    </source>
</evidence>
<reference evidence="2 3" key="1">
    <citation type="journal article" date="2016" name="Nat. Commun.">
        <title>Thousands of microbial genomes shed light on interconnected biogeochemical processes in an aquifer system.</title>
        <authorList>
            <person name="Anantharaman K."/>
            <person name="Brown C.T."/>
            <person name="Hug L.A."/>
            <person name="Sharon I."/>
            <person name="Castelle C.J."/>
            <person name="Probst A.J."/>
            <person name="Thomas B.C."/>
            <person name="Singh A."/>
            <person name="Wilkins M.J."/>
            <person name="Karaoz U."/>
            <person name="Brodie E.L."/>
            <person name="Williams K.H."/>
            <person name="Hubbard S.S."/>
            <person name="Banfield J.F."/>
        </authorList>
    </citation>
    <scope>NUCLEOTIDE SEQUENCE [LARGE SCALE GENOMIC DNA]</scope>
</reference>
<proteinExistence type="predicted"/>
<evidence type="ECO:0000313" key="2">
    <source>
        <dbReference type="EMBL" id="OGZ32703.1"/>
    </source>
</evidence>
<gene>
    <name evidence="2" type="ORF">A3H02_02960</name>
</gene>
<dbReference type="Pfam" id="PF15919">
    <property type="entry name" value="HicB_lk_antitox"/>
    <property type="match status" value="1"/>
</dbReference>
<dbReference type="InterPro" id="IPR031807">
    <property type="entry name" value="HicB-like"/>
</dbReference>
<dbReference type="EMBL" id="MHMS01000003">
    <property type="protein sequence ID" value="OGZ32703.1"/>
    <property type="molecule type" value="Genomic_DNA"/>
</dbReference>
<dbReference type="STRING" id="1801726.A3H02_02960"/>
<sequence length="86" mass="9642">MKKKHITAFVQTQYGRYECLLESDEKKGFIVTASGLPGVTTWGKNIAHAKKMAKEAIELCIECRVETSLHGFKTKSKTPTKELLTI</sequence>
<comment type="caution">
    <text evidence="2">The sequence shown here is derived from an EMBL/GenBank/DDBJ whole genome shotgun (WGS) entry which is preliminary data.</text>
</comment>
<accession>A0A1G2F3Y5</accession>
<dbReference type="InterPro" id="IPR035069">
    <property type="entry name" value="TTHA1013/TTHA0281-like"/>
</dbReference>
<dbReference type="Gene3D" id="3.30.160.250">
    <property type="match status" value="1"/>
</dbReference>
<dbReference type="Proteomes" id="UP000176787">
    <property type="component" value="Unassembled WGS sequence"/>
</dbReference>
<organism evidence="2 3">
    <name type="scientific">Candidatus Niyogibacteria bacterium RIFCSPLOWO2_12_FULL_41_13</name>
    <dbReference type="NCBI Taxonomy" id="1801726"/>
    <lineage>
        <taxon>Bacteria</taxon>
        <taxon>Candidatus Niyogiibacteriota</taxon>
    </lineage>
</organism>
<feature type="domain" description="HicB-like antitoxin of toxin-antitoxin system" evidence="1">
    <location>
        <begin position="17"/>
        <end position="68"/>
    </location>
</feature>
<dbReference type="SUPFAM" id="SSF143100">
    <property type="entry name" value="TTHA1013/TTHA0281-like"/>
    <property type="match status" value="1"/>
</dbReference>
<evidence type="ECO:0000313" key="3">
    <source>
        <dbReference type="Proteomes" id="UP000176787"/>
    </source>
</evidence>
<dbReference type="AlphaFoldDB" id="A0A1G2F3Y5"/>